<feature type="region of interest" description="Disordered" evidence="5">
    <location>
        <begin position="1"/>
        <end position="38"/>
    </location>
</feature>
<comment type="subcellular location">
    <subcellularLocation>
        <location evidence="1">Membrane</location>
        <topology evidence="1">Multi-pass membrane protein</topology>
    </subcellularLocation>
</comment>
<evidence type="ECO:0000256" key="6">
    <source>
        <dbReference type="SAM" id="Phobius"/>
    </source>
</evidence>
<evidence type="ECO:0000313" key="7">
    <source>
        <dbReference type="EMBL" id="GME78468.1"/>
    </source>
</evidence>
<dbReference type="GO" id="GO:0016020">
    <property type="term" value="C:membrane"/>
    <property type="evidence" value="ECO:0007669"/>
    <property type="project" value="UniProtKB-SubCell"/>
</dbReference>
<evidence type="ECO:0000256" key="4">
    <source>
        <dbReference type="ARBA" id="ARBA00023136"/>
    </source>
</evidence>
<keyword evidence="4 6" id="KW-0472">Membrane</keyword>
<feature type="transmembrane region" description="Helical" evidence="6">
    <location>
        <begin position="181"/>
        <end position="202"/>
    </location>
</feature>
<feature type="compositionally biased region" description="Low complexity" evidence="5">
    <location>
        <begin position="1"/>
        <end position="30"/>
    </location>
</feature>
<feature type="compositionally biased region" description="Polar residues" evidence="5">
    <location>
        <begin position="488"/>
        <end position="499"/>
    </location>
</feature>
<dbReference type="Gene3D" id="1.20.1510.10">
    <property type="entry name" value="Cation efflux protein transmembrane domain"/>
    <property type="match status" value="1"/>
</dbReference>
<sequence>MMLNNSSNNSLVPDYNNNGNSNTHNGTNNSISAGGRTSYRRGHRYKHSSVSMNLFQPDASGIIGNNENITSGNDILDLPEKPRISYPKPYPIPKFGAIISSLTKNQILKLAYGTFHLLLSLSLHILGFKYGNTFFSTLSHLVFYDGLGNLLVIIVTIMMNFDCWNSSSLKYPFGLGRIEVLMGFALSVSLLFVGIDLFSHIVEEVIIQLIVGDEGESHLHHTHESSTKNHLNPVVYESMIIIVILATIIGSSLVLQDTQTTSQATDTTKSHTGNSSSIRSRVRRKLTSELIGGNTAKIDDDIDLVDINNSSFFKKFSTTTFDSFLKKRHTINSSTSTLTLCYACYCTIYPLVTLTNQAEIINNISAILLSVFVTYNGWKLIRALSNILLVGYPYSANNFYQVEDKIKFEISQLDVFKPVYSIDEVLISKVNYKIFIIILKVKMFGASDEDESKLRFYSNKLVKKILNESIKNHGKLSTPAPKEFLNVPRSQKGGNQQLSVPKVRAKTGDINSNNDHASDGSNRFSSFSVNSSSTANDKPKPLVRSL</sequence>
<evidence type="ECO:0000256" key="5">
    <source>
        <dbReference type="SAM" id="MobiDB-lite"/>
    </source>
</evidence>
<dbReference type="SUPFAM" id="SSF161111">
    <property type="entry name" value="Cation efflux protein transmembrane domain-like"/>
    <property type="match status" value="1"/>
</dbReference>
<protein>
    <submittedName>
        <fullName evidence="7">Unnamed protein product</fullName>
    </submittedName>
</protein>
<name>A0A9W6WCY5_CANBO</name>
<dbReference type="Proteomes" id="UP001165120">
    <property type="component" value="Unassembled WGS sequence"/>
</dbReference>
<dbReference type="EMBL" id="BSXN01003095">
    <property type="protein sequence ID" value="GME78468.1"/>
    <property type="molecule type" value="Genomic_DNA"/>
</dbReference>
<feature type="transmembrane region" description="Helical" evidence="6">
    <location>
        <begin position="142"/>
        <end position="161"/>
    </location>
</feature>
<keyword evidence="2 6" id="KW-0812">Transmembrane</keyword>
<evidence type="ECO:0000313" key="8">
    <source>
        <dbReference type="Proteomes" id="UP001165120"/>
    </source>
</evidence>
<evidence type="ECO:0000256" key="2">
    <source>
        <dbReference type="ARBA" id="ARBA00022692"/>
    </source>
</evidence>
<feature type="transmembrane region" description="Helical" evidence="6">
    <location>
        <begin position="110"/>
        <end position="130"/>
    </location>
</feature>
<dbReference type="InterPro" id="IPR027469">
    <property type="entry name" value="Cation_efflux_TMD_sf"/>
</dbReference>
<feature type="transmembrane region" description="Helical" evidence="6">
    <location>
        <begin position="234"/>
        <end position="255"/>
    </location>
</feature>
<keyword evidence="8" id="KW-1185">Reference proteome</keyword>
<proteinExistence type="predicted"/>
<dbReference type="AlphaFoldDB" id="A0A9W6WCY5"/>
<reference evidence="7" key="1">
    <citation type="submission" date="2023-04" db="EMBL/GenBank/DDBJ databases">
        <title>Candida boidinii NBRC 10035.</title>
        <authorList>
            <person name="Ichikawa N."/>
            <person name="Sato H."/>
            <person name="Tonouchi N."/>
        </authorList>
    </citation>
    <scope>NUCLEOTIDE SEQUENCE</scope>
    <source>
        <strain evidence="7">NBRC 10035</strain>
    </source>
</reference>
<gene>
    <name evidence="7" type="ORF">Cboi02_000583500</name>
</gene>
<feature type="region of interest" description="Disordered" evidence="5">
    <location>
        <begin position="473"/>
        <end position="546"/>
    </location>
</feature>
<comment type="caution">
    <text evidence="7">The sequence shown here is derived from an EMBL/GenBank/DDBJ whole genome shotgun (WGS) entry which is preliminary data.</text>
</comment>
<accession>A0A9W6WCY5</accession>
<feature type="compositionally biased region" description="Low complexity" evidence="5">
    <location>
        <begin position="521"/>
        <end position="533"/>
    </location>
</feature>
<keyword evidence="3 6" id="KW-1133">Transmembrane helix</keyword>
<evidence type="ECO:0000256" key="3">
    <source>
        <dbReference type="ARBA" id="ARBA00022989"/>
    </source>
</evidence>
<organism evidence="7 8">
    <name type="scientific">Candida boidinii</name>
    <name type="common">Yeast</name>
    <dbReference type="NCBI Taxonomy" id="5477"/>
    <lineage>
        <taxon>Eukaryota</taxon>
        <taxon>Fungi</taxon>
        <taxon>Dikarya</taxon>
        <taxon>Ascomycota</taxon>
        <taxon>Saccharomycotina</taxon>
        <taxon>Pichiomycetes</taxon>
        <taxon>Pichiales</taxon>
        <taxon>Pichiaceae</taxon>
        <taxon>Ogataea</taxon>
        <taxon>Ogataea/Candida clade</taxon>
    </lineage>
</organism>
<evidence type="ECO:0000256" key="1">
    <source>
        <dbReference type="ARBA" id="ARBA00004141"/>
    </source>
</evidence>